<comment type="caution">
    <text evidence="1">The sequence shown here is derived from an EMBL/GenBank/DDBJ whole genome shotgun (WGS) entry which is preliminary data.</text>
</comment>
<protein>
    <submittedName>
        <fullName evidence="1">Uncharacterized protein</fullName>
    </submittedName>
</protein>
<accession>A0A3D9ITM3</accession>
<gene>
    <name evidence="1" type="ORF">DFP98_12112</name>
</gene>
<dbReference type="OrthoDB" id="2628127at2"/>
<dbReference type="RefSeq" id="WP_116063053.1">
    <property type="nucleotide sequence ID" value="NZ_QRDZ01000021.1"/>
</dbReference>
<proteinExistence type="predicted"/>
<reference evidence="1 2" key="1">
    <citation type="submission" date="2018-07" db="EMBL/GenBank/DDBJ databases">
        <title>Genomic Encyclopedia of Type Strains, Phase III (KMG-III): the genomes of soil and plant-associated and newly described type strains.</title>
        <authorList>
            <person name="Whitman W."/>
        </authorList>
    </citation>
    <scope>NUCLEOTIDE SEQUENCE [LARGE SCALE GENOMIC DNA]</scope>
    <source>
        <strain evidence="1 2">CECT 7287</strain>
    </source>
</reference>
<evidence type="ECO:0000313" key="2">
    <source>
        <dbReference type="Proteomes" id="UP000256977"/>
    </source>
</evidence>
<dbReference type="Proteomes" id="UP000256977">
    <property type="component" value="Unassembled WGS sequence"/>
</dbReference>
<keyword evidence="2" id="KW-1185">Reference proteome</keyword>
<organism evidence="1 2">
    <name type="scientific">Cohnella phaseoli</name>
    <dbReference type="NCBI Taxonomy" id="456490"/>
    <lineage>
        <taxon>Bacteria</taxon>
        <taxon>Bacillati</taxon>
        <taxon>Bacillota</taxon>
        <taxon>Bacilli</taxon>
        <taxon>Bacillales</taxon>
        <taxon>Paenibacillaceae</taxon>
        <taxon>Cohnella</taxon>
    </lineage>
</organism>
<name>A0A3D9ITM3_9BACL</name>
<sequence>MNLNPYIGQYIRVVTQDQEWFVGELLTAAPHGNDNNIEFEFNIISSSKDRNMRLGKLTEKNRDLKKNTGIHIVKSSEILEIEELDPRVQQGIKLTLNNVPDIADAYRSMSIDTLPNKIEFVKLEEPDKS</sequence>
<dbReference type="EMBL" id="QRDZ01000021">
    <property type="protein sequence ID" value="RED65121.1"/>
    <property type="molecule type" value="Genomic_DNA"/>
</dbReference>
<dbReference type="AlphaFoldDB" id="A0A3D9ITM3"/>
<evidence type="ECO:0000313" key="1">
    <source>
        <dbReference type="EMBL" id="RED65121.1"/>
    </source>
</evidence>